<proteinExistence type="predicted"/>
<feature type="domain" description="Glycosyltransferase Maf N-terminal" evidence="2">
    <location>
        <begin position="433"/>
        <end position="557"/>
    </location>
</feature>
<protein>
    <recommendedName>
        <fullName evidence="5">DUF115 domain-containing protein</fullName>
    </recommendedName>
</protein>
<feature type="domain" description="6-hydroxymethylpterin diphosphokinase MptE-like" evidence="1">
    <location>
        <begin position="207"/>
        <end position="360"/>
    </location>
</feature>
<name>A0A1E5G4V9_9FIRM</name>
<evidence type="ECO:0008006" key="5">
    <source>
        <dbReference type="Google" id="ProtNLM"/>
    </source>
</evidence>
<evidence type="ECO:0000259" key="1">
    <source>
        <dbReference type="Pfam" id="PF01973"/>
    </source>
</evidence>
<feature type="domain" description="6-hydroxymethylpterin diphosphokinase MptE-like" evidence="1">
    <location>
        <begin position="589"/>
        <end position="758"/>
    </location>
</feature>
<gene>
    <name evidence="3" type="ORF">BHF68_14035</name>
</gene>
<dbReference type="Pfam" id="PF01973">
    <property type="entry name" value="MptE-like"/>
    <property type="match status" value="2"/>
</dbReference>
<comment type="caution">
    <text evidence="3">The sequence shown here is derived from an EMBL/GenBank/DDBJ whole genome shotgun (WGS) entry which is preliminary data.</text>
</comment>
<evidence type="ECO:0000313" key="3">
    <source>
        <dbReference type="EMBL" id="OEF97714.1"/>
    </source>
</evidence>
<dbReference type="InterPro" id="IPR045376">
    <property type="entry name" value="Maf_N"/>
</dbReference>
<dbReference type="AlphaFoldDB" id="A0A1E5G4V9"/>
<evidence type="ECO:0000313" key="4">
    <source>
        <dbReference type="Proteomes" id="UP000094296"/>
    </source>
</evidence>
<sequence length="981" mass="111396">MNLDNNLSVLKSKNEQLHNELIGVANHNSSYQLIETKNKQLTVKLIYNDGLTEKEQLIHSKYNPIQEAEKFANAYVSNKKSYILYGFGLGYHVEALLNAIDVNSILYVIDLDIQLFKIALLARDFTKILSDDRLNLLVSSNEKKVANDIKRILDEDAEFITYTPSVNTIPSKFSYFKFILEDWKMQQTVTDKWTGMLHENSLLNKEVDCPNAGVLFGSYQDVPMVLVSAGPSLNKNKHLLKFLKGKFLIFAVGSALKPLLKSGVKPDYFCIIDPKPSIYKQIEGYESLDIPLIFLDTASSSTVLKYQGPKYKVYNKAKNHVEEQYIIHTGGSVATAVLDLGIKFGCNPIIFTGQDLAYTNNEHHADGKMYNPNANEKIKELPNMRRIEGQNGEVLNTTLGLLSFKYWIENKIKANPSISFYNATEGGAIIEGAKHSTLLQTIEQIYINNIEQCMQKIQRADSVIILLGIGLGFELTHILQHSPNSNIIIIEPVKDNIKIAIEFNQQIEKLISNKNITFLANKDIREIEKKIKEFIDIKNKNNIHLIRSISIDENYNNTLNEIEKTINKNIKEIDMHLNTTETLSELISNNIMQNLPEFKASKHDLNILLGAYKDKPAIIVSAGPSLEKNIQELKNYRDNAVIIAGPRTVKPLIENGITPHILCNMDPKDSMYELVKDYSISDIPLVTLMQGNHKLVAAHQGQKVFVFDEYLEPIKELINGDKPISINFGGSVATFSLSVAAIMECNPIIFIGQDLAYISDKKHAFGNSNIETPKDAILAKDINGEDVLTREDWLYFKKNIEGHISKASNIKFINATEAGLYIEGADHLSLKDTIQNYCKVEFYPEIILKNIFIDENIKDDKQIQIKQILIKVQKVKKHIKENHDLAEDIYKYIKHTKCLNIDKVLKKMDNNDKHIENEPVVNALIHYPIQLDYMHITLSYSAKSQETPEQEQIRIARKNIAIYKAKLKAIEYVESALQQLK</sequence>
<organism evidence="3 4">
    <name type="scientific">Desulfuribacillus alkaliarsenatis</name>
    <dbReference type="NCBI Taxonomy" id="766136"/>
    <lineage>
        <taxon>Bacteria</taxon>
        <taxon>Bacillati</taxon>
        <taxon>Bacillota</taxon>
        <taxon>Desulfuribacillia</taxon>
        <taxon>Desulfuribacillales</taxon>
        <taxon>Desulfuribacillaceae</taxon>
        <taxon>Desulfuribacillus</taxon>
    </lineage>
</organism>
<reference evidence="3 4" key="1">
    <citation type="submission" date="2016-09" db="EMBL/GenBank/DDBJ databases">
        <title>Draft genome sequence for the type strain of Desulfuribacillus alkaliarsenatis AHT28, an obligately anaerobic, sulfidogenic bacterium isolated from Russian soda lake sediments.</title>
        <authorList>
            <person name="Abin C.A."/>
            <person name="Hollibaugh J.T."/>
        </authorList>
    </citation>
    <scope>NUCLEOTIDE SEQUENCE [LARGE SCALE GENOMIC DNA]</scope>
    <source>
        <strain evidence="3 4">AHT28</strain>
    </source>
</reference>
<dbReference type="STRING" id="766136.BHF68_14035"/>
<dbReference type="Pfam" id="PF20157">
    <property type="entry name" value="Maf_flag10_N"/>
    <property type="match status" value="2"/>
</dbReference>
<dbReference type="PROSITE" id="PS00018">
    <property type="entry name" value="EF_HAND_1"/>
    <property type="match status" value="1"/>
</dbReference>
<dbReference type="Proteomes" id="UP000094296">
    <property type="component" value="Unassembled WGS sequence"/>
</dbReference>
<accession>A0A1E5G4V9</accession>
<dbReference type="EMBL" id="MIJE01000005">
    <property type="protein sequence ID" value="OEF97714.1"/>
    <property type="molecule type" value="Genomic_DNA"/>
</dbReference>
<dbReference type="InterPro" id="IPR002826">
    <property type="entry name" value="MptE-like"/>
</dbReference>
<keyword evidence="4" id="KW-1185">Reference proteome</keyword>
<dbReference type="PANTHER" id="PTHR41786:SF1">
    <property type="entry name" value="6-HYDROXYMETHYLPTERIN DIPHOSPHOKINASE MPTE-LIKE DOMAIN-CONTAINING PROTEIN"/>
    <property type="match status" value="1"/>
</dbReference>
<evidence type="ECO:0000259" key="2">
    <source>
        <dbReference type="Pfam" id="PF20157"/>
    </source>
</evidence>
<dbReference type="InterPro" id="IPR018247">
    <property type="entry name" value="EF_Hand_1_Ca_BS"/>
</dbReference>
<dbReference type="PANTHER" id="PTHR41786">
    <property type="entry name" value="MOTILITY ACCESSORY FACTOR MAF"/>
    <property type="match status" value="1"/>
</dbReference>
<feature type="domain" description="Glycosyltransferase Maf N-terminal" evidence="2">
    <location>
        <begin position="28"/>
        <end position="160"/>
    </location>
</feature>